<dbReference type="AlphaFoldDB" id="A0AA38TUQ3"/>
<evidence type="ECO:0000313" key="1">
    <source>
        <dbReference type="EMBL" id="KAJ9557982.1"/>
    </source>
</evidence>
<dbReference type="EMBL" id="JARYMX010000003">
    <property type="protein sequence ID" value="KAJ9557982.1"/>
    <property type="molecule type" value="Genomic_DNA"/>
</dbReference>
<dbReference type="Proteomes" id="UP001172457">
    <property type="component" value="Chromosome 3"/>
</dbReference>
<name>A0AA38TUQ3_9ASTR</name>
<organism evidence="1 2">
    <name type="scientific">Centaurea solstitialis</name>
    <name type="common">yellow star-thistle</name>
    <dbReference type="NCBI Taxonomy" id="347529"/>
    <lineage>
        <taxon>Eukaryota</taxon>
        <taxon>Viridiplantae</taxon>
        <taxon>Streptophyta</taxon>
        <taxon>Embryophyta</taxon>
        <taxon>Tracheophyta</taxon>
        <taxon>Spermatophyta</taxon>
        <taxon>Magnoliopsida</taxon>
        <taxon>eudicotyledons</taxon>
        <taxon>Gunneridae</taxon>
        <taxon>Pentapetalae</taxon>
        <taxon>asterids</taxon>
        <taxon>campanulids</taxon>
        <taxon>Asterales</taxon>
        <taxon>Asteraceae</taxon>
        <taxon>Carduoideae</taxon>
        <taxon>Cardueae</taxon>
        <taxon>Centaureinae</taxon>
        <taxon>Centaurea</taxon>
    </lineage>
</organism>
<gene>
    <name evidence="1" type="ORF">OSB04_012596</name>
</gene>
<reference evidence="1" key="1">
    <citation type="submission" date="2023-03" db="EMBL/GenBank/DDBJ databases">
        <title>Chromosome-scale reference genome and RAD-based genetic map of yellow starthistle (Centaurea solstitialis) reveal putative structural variation and QTLs associated with invader traits.</title>
        <authorList>
            <person name="Reatini B."/>
            <person name="Cang F.A."/>
            <person name="Jiang Q."/>
            <person name="Mckibben M.T.W."/>
            <person name="Barker M.S."/>
            <person name="Rieseberg L.H."/>
            <person name="Dlugosch K.M."/>
        </authorList>
    </citation>
    <scope>NUCLEOTIDE SEQUENCE</scope>
    <source>
        <strain evidence="1">CAN-66</strain>
        <tissue evidence="1">Leaf</tissue>
    </source>
</reference>
<protein>
    <submittedName>
        <fullName evidence="1">Uncharacterized protein</fullName>
    </submittedName>
</protein>
<proteinExistence type="predicted"/>
<keyword evidence="2" id="KW-1185">Reference proteome</keyword>
<accession>A0AA38TUQ3</accession>
<comment type="caution">
    <text evidence="1">The sequence shown here is derived from an EMBL/GenBank/DDBJ whole genome shotgun (WGS) entry which is preliminary data.</text>
</comment>
<sequence length="240" mass="27366">MVIKAFGYKYEICLELLMENYYNLLFPPFTLIFMNSLKQDDSSLDEQFSSRGQLGVTAALKRVTRCHKPYSTTCQKCKVETVAQSRLSHLLIPKGIREDIARTSQRLPESYGKDVIVMIAYNPTHGVSRASIMTFNISTELFEEIQLPEFLAKDLSFPIAMNVVGKSLGVIYSTSLNVYRYGETVASAKKWDMNMIMESKDGDISIHNYNVGYYVYAFNICKKDNLDCKTNINKYQESLA</sequence>
<evidence type="ECO:0000313" key="2">
    <source>
        <dbReference type="Proteomes" id="UP001172457"/>
    </source>
</evidence>